<accession>A0AAV7QVQ9</accession>
<sequence>MRMAEGRSTVVIRGVRAPDRGSPVCQRRASRSEARQLISAQESPKIRGPTGSRAGEEERRFPLSRSIEADRPGCGGSLVRPSARLRLSGAVTARLASRGAPQTKLAPRAPNLQPHRFLPPGREEKKLLLTEALERAKQQFGDAEARDPGHE</sequence>
<evidence type="ECO:0000256" key="1">
    <source>
        <dbReference type="SAM" id="MobiDB-lite"/>
    </source>
</evidence>
<dbReference type="EMBL" id="JANPWB010000010">
    <property type="protein sequence ID" value="KAJ1143104.1"/>
    <property type="molecule type" value="Genomic_DNA"/>
</dbReference>
<reference evidence="2" key="1">
    <citation type="journal article" date="2022" name="bioRxiv">
        <title>Sequencing and chromosome-scale assembly of the giantPleurodeles waltlgenome.</title>
        <authorList>
            <person name="Brown T."/>
            <person name="Elewa A."/>
            <person name="Iarovenko S."/>
            <person name="Subramanian E."/>
            <person name="Araus A.J."/>
            <person name="Petzold A."/>
            <person name="Susuki M."/>
            <person name="Suzuki K.-i.T."/>
            <person name="Hayashi T."/>
            <person name="Toyoda A."/>
            <person name="Oliveira C."/>
            <person name="Osipova E."/>
            <person name="Leigh N.D."/>
            <person name="Simon A."/>
            <person name="Yun M.H."/>
        </authorList>
    </citation>
    <scope>NUCLEOTIDE SEQUENCE</scope>
    <source>
        <strain evidence="2">20211129_DDA</strain>
        <tissue evidence="2">Liver</tissue>
    </source>
</reference>
<evidence type="ECO:0000313" key="3">
    <source>
        <dbReference type="Proteomes" id="UP001066276"/>
    </source>
</evidence>
<gene>
    <name evidence="2" type="ORF">NDU88_009415</name>
</gene>
<comment type="caution">
    <text evidence="2">The sequence shown here is derived from an EMBL/GenBank/DDBJ whole genome shotgun (WGS) entry which is preliminary data.</text>
</comment>
<protein>
    <submittedName>
        <fullName evidence="2">Uncharacterized protein</fullName>
    </submittedName>
</protein>
<feature type="region of interest" description="Disordered" evidence="1">
    <location>
        <begin position="95"/>
        <end position="119"/>
    </location>
</feature>
<name>A0AAV7QVQ9_PLEWA</name>
<feature type="region of interest" description="Disordered" evidence="1">
    <location>
        <begin position="1"/>
        <end position="77"/>
    </location>
</feature>
<keyword evidence="3" id="KW-1185">Reference proteome</keyword>
<evidence type="ECO:0000313" key="2">
    <source>
        <dbReference type="EMBL" id="KAJ1143104.1"/>
    </source>
</evidence>
<feature type="compositionally biased region" description="Basic and acidic residues" evidence="1">
    <location>
        <begin position="54"/>
        <end position="71"/>
    </location>
</feature>
<proteinExistence type="predicted"/>
<dbReference type="AlphaFoldDB" id="A0AAV7QVQ9"/>
<dbReference type="Proteomes" id="UP001066276">
    <property type="component" value="Chromosome 6"/>
</dbReference>
<organism evidence="2 3">
    <name type="scientific">Pleurodeles waltl</name>
    <name type="common">Iberian ribbed newt</name>
    <dbReference type="NCBI Taxonomy" id="8319"/>
    <lineage>
        <taxon>Eukaryota</taxon>
        <taxon>Metazoa</taxon>
        <taxon>Chordata</taxon>
        <taxon>Craniata</taxon>
        <taxon>Vertebrata</taxon>
        <taxon>Euteleostomi</taxon>
        <taxon>Amphibia</taxon>
        <taxon>Batrachia</taxon>
        <taxon>Caudata</taxon>
        <taxon>Salamandroidea</taxon>
        <taxon>Salamandridae</taxon>
        <taxon>Pleurodelinae</taxon>
        <taxon>Pleurodeles</taxon>
    </lineage>
</organism>